<dbReference type="PRINTS" id="PR00153">
    <property type="entry name" value="CSAPPISMRASE"/>
</dbReference>
<dbReference type="InterPro" id="IPR002130">
    <property type="entry name" value="Cyclophilin-type_PPIase_dom"/>
</dbReference>
<evidence type="ECO:0000256" key="9">
    <source>
        <dbReference type="RuleBase" id="RU363019"/>
    </source>
</evidence>
<dbReference type="PROSITE" id="PS50072">
    <property type="entry name" value="CSA_PPIASE_2"/>
    <property type="match status" value="1"/>
</dbReference>
<accession>A0A2S6GSB1</accession>
<evidence type="ECO:0000256" key="3">
    <source>
        <dbReference type="ARBA" id="ARBA00004496"/>
    </source>
</evidence>
<dbReference type="PANTHER" id="PTHR45625">
    <property type="entry name" value="PEPTIDYL-PROLYL CIS-TRANS ISOMERASE-RELATED"/>
    <property type="match status" value="1"/>
</dbReference>
<dbReference type="Pfam" id="PF00160">
    <property type="entry name" value="Pro_isomerase"/>
    <property type="match status" value="1"/>
</dbReference>
<feature type="binding site" evidence="8">
    <location>
        <begin position="112"/>
        <end position="117"/>
    </location>
    <ligand>
        <name>cyclosporin A</name>
        <dbReference type="ChEBI" id="CHEBI:4031"/>
    </ligand>
</feature>
<dbReference type="InterPro" id="IPR029000">
    <property type="entry name" value="Cyclophilin-like_dom_sf"/>
</dbReference>
<dbReference type="Proteomes" id="UP000239203">
    <property type="component" value="Unassembled WGS sequence"/>
</dbReference>
<comment type="function">
    <text evidence="2 9">PPIases accelerate the folding of proteins. It catalyzes the cis-trans isomerization of proline imidic peptide bonds in oligopeptides.</text>
</comment>
<feature type="binding site" evidence="8">
    <location>
        <begin position="122"/>
        <end position="126"/>
    </location>
    <ligand>
        <name>cyclosporin A</name>
        <dbReference type="ChEBI" id="CHEBI:4031"/>
    </ligand>
</feature>
<dbReference type="Gene3D" id="2.40.100.10">
    <property type="entry name" value="Cyclophilin-like"/>
    <property type="match status" value="1"/>
</dbReference>
<evidence type="ECO:0000259" key="10">
    <source>
        <dbReference type="PROSITE" id="PS50072"/>
    </source>
</evidence>
<feature type="binding site" evidence="8">
    <location>
        <begin position="86"/>
        <end position="87"/>
    </location>
    <ligand>
        <name>cyclosporin A</name>
        <dbReference type="ChEBI" id="CHEBI:4031"/>
    </ligand>
</feature>
<evidence type="ECO:0000313" key="12">
    <source>
        <dbReference type="Proteomes" id="UP000239203"/>
    </source>
</evidence>
<organism evidence="11 12">
    <name type="scientific">Actinokineospora auranticolor</name>
    <dbReference type="NCBI Taxonomy" id="155976"/>
    <lineage>
        <taxon>Bacteria</taxon>
        <taxon>Bacillati</taxon>
        <taxon>Actinomycetota</taxon>
        <taxon>Actinomycetes</taxon>
        <taxon>Pseudonocardiales</taxon>
        <taxon>Pseudonocardiaceae</taxon>
        <taxon>Actinokineospora</taxon>
    </lineage>
</organism>
<comment type="catalytic activity">
    <reaction evidence="1 9">
        <text>[protein]-peptidylproline (omega=180) = [protein]-peptidylproline (omega=0)</text>
        <dbReference type="Rhea" id="RHEA:16237"/>
        <dbReference type="Rhea" id="RHEA-COMP:10747"/>
        <dbReference type="Rhea" id="RHEA-COMP:10748"/>
        <dbReference type="ChEBI" id="CHEBI:83833"/>
        <dbReference type="ChEBI" id="CHEBI:83834"/>
        <dbReference type="EC" id="5.2.1.8"/>
    </reaction>
</comment>
<dbReference type="OrthoDB" id="9807797at2"/>
<dbReference type="CDD" id="cd00317">
    <property type="entry name" value="cyclophilin"/>
    <property type="match status" value="1"/>
</dbReference>
<evidence type="ECO:0000313" key="11">
    <source>
        <dbReference type="EMBL" id="PPK68114.1"/>
    </source>
</evidence>
<feature type="domain" description="PPIase cyclophilin-type" evidence="10">
    <location>
        <begin position="18"/>
        <end position="179"/>
    </location>
</feature>
<dbReference type="InterPro" id="IPR020892">
    <property type="entry name" value="Cyclophilin-type_PPIase_CS"/>
</dbReference>
<comment type="caution">
    <text evidence="11">The sequence shown here is derived from an EMBL/GenBank/DDBJ whole genome shotgun (WGS) entry which is preliminary data.</text>
</comment>
<dbReference type="InterPro" id="IPR044666">
    <property type="entry name" value="Cyclophilin_A-like"/>
</dbReference>
<comment type="subcellular location">
    <subcellularLocation>
        <location evidence="3">Cytoplasm</location>
    </subcellularLocation>
</comment>
<dbReference type="EC" id="5.2.1.8" evidence="9"/>
<keyword evidence="6 9" id="KW-0697">Rotamase</keyword>
<dbReference type="FunFam" id="2.40.100.10:FF:000028">
    <property type="entry name" value="Peptidyl-prolyl cis-trans isomerase"/>
    <property type="match status" value="1"/>
</dbReference>
<sequence length="181" mass="19273">MAESNESFVGKNVTATLHTSLGDIKINLLPDYAPKTVANFVGLAEGTKQYTTENAQGGKTGPFYDGSVFHRVIEGFMIQGGDPTGTGRGGPGYQFEDEVNNDLRFNKPYLLAMANAGPGTNGSQFFVTVGATDWLNGKHTIFGEVADQQSRDVVNTIGSTPTQPGDRPVTEVVITKVSIGR</sequence>
<feature type="binding site" evidence="8">
    <location>
        <begin position="70"/>
        <end position="81"/>
    </location>
    <ligand>
        <name>cyclosporin A</name>
        <dbReference type="ChEBI" id="CHEBI:4031"/>
    </ligand>
</feature>
<reference evidence="11 12" key="1">
    <citation type="submission" date="2018-02" db="EMBL/GenBank/DDBJ databases">
        <title>Genomic Encyclopedia of Archaeal and Bacterial Type Strains, Phase II (KMG-II): from individual species to whole genera.</title>
        <authorList>
            <person name="Goeker M."/>
        </authorList>
    </citation>
    <scope>NUCLEOTIDE SEQUENCE [LARGE SCALE GENOMIC DNA]</scope>
    <source>
        <strain evidence="11 12">YU 961-1</strain>
    </source>
</reference>
<dbReference type="GO" id="GO:0003755">
    <property type="term" value="F:peptidyl-prolyl cis-trans isomerase activity"/>
    <property type="evidence" value="ECO:0007669"/>
    <property type="project" value="UniProtKB-UniRule"/>
</dbReference>
<dbReference type="EMBL" id="PTIX01000006">
    <property type="protein sequence ID" value="PPK68114.1"/>
    <property type="molecule type" value="Genomic_DNA"/>
</dbReference>
<evidence type="ECO:0000256" key="1">
    <source>
        <dbReference type="ARBA" id="ARBA00000971"/>
    </source>
</evidence>
<keyword evidence="7 9" id="KW-0413">Isomerase</keyword>
<comment type="similarity">
    <text evidence="4 9">Belongs to the cyclophilin-type PPIase family.</text>
</comment>
<dbReference type="GO" id="GO:0005737">
    <property type="term" value="C:cytoplasm"/>
    <property type="evidence" value="ECO:0007669"/>
    <property type="project" value="UniProtKB-SubCell"/>
</dbReference>
<feature type="binding site" evidence="8">
    <location>
        <position position="132"/>
    </location>
    <ligand>
        <name>cyclosporin A</name>
        <dbReference type="ChEBI" id="CHEBI:4031"/>
    </ligand>
</feature>
<dbReference type="GO" id="GO:0006457">
    <property type="term" value="P:protein folding"/>
    <property type="evidence" value="ECO:0007669"/>
    <property type="project" value="InterPro"/>
</dbReference>
<evidence type="ECO:0000256" key="7">
    <source>
        <dbReference type="ARBA" id="ARBA00023235"/>
    </source>
</evidence>
<name>A0A2S6GSB1_9PSEU</name>
<gene>
    <name evidence="11" type="ORF">CLV40_106349</name>
</gene>
<dbReference type="PANTHER" id="PTHR45625:SF4">
    <property type="entry name" value="PEPTIDYLPROLYL ISOMERASE DOMAIN AND WD REPEAT-CONTAINING PROTEIN 1"/>
    <property type="match status" value="1"/>
</dbReference>
<evidence type="ECO:0000256" key="4">
    <source>
        <dbReference type="ARBA" id="ARBA00007365"/>
    </source>
</evidence>
<protein>
    <recommendedName>
        <fullName evidence="9">Peptidyl-prolyl cis-trans isomerase</fullName>
        <shortName evidence="9">PPIase</shortName>
        <ecNumber evidence="9">5.2.1.8</ecNumber>
    </recommendedName>
</protein>
<dbReference type="SUPFAM" id="SSF50891">
    <property type="entry name" value="Cyclophilin-like"/>
    <property type="match status" value="1"/>
</dbReference>
<keyword evidence="12" id="KW-1185">Reference proteome</keyword>
<dbReference type="PROSITE" id="PS00170">
    <property type="entry name" value="CSA_PPIASE_1"/>
    <property type="match status" value="1"/>
</dbReference>
<dbReference type="AlphaFoldDB" id="A0A2S6GSB1"/>
<keyword evidence="5" id="KW-0963">Cytoplasm</keyword>
<dbReference type="InterPro" id="IPR024936">
    <property type="entry name" value="Cyclophilin-type_PPIase"/>
</dbReference>
<dbReference type="RefSeq" id="WP_104479369.1">
    <property type="nucleotide sequence ID" value="NZ_CP154825.1"/>
</dbReference>
<proteinExistence type="inferred from homology"/>
<dbReference type="PIRSF" id="PIRSF001467">
    <property type="entry name" value="Peptidylpro_ismrse"/>
    <property type="match status" value="1"/>
</dbReference>
<evidence type="ECO:0000256" key="5">
    <source>
        <dbReference type="ARBA" id="ARBA00022490"/>
    </source>
</evidence>
<feature type="binding site" evidence="8">
    <location>
        <position position="138"/>
    </location>
    <ligand>
        <name>cyclosporin A</name>
        <dbReference type="ChEBI" id="CHEBI:4031"/>
    </ligand>
</feature>
<evidence type="ECO:0000256" key="6">
    <source>
        <dbReference type="ARBA" id="ARBA00023110"/>
    </source>
</evidence>
<evidence type="ECO:0000256" key="2">
    <source>
        <dbReference type="ARBA" id="ARBA00002388"/>
    </source>
</evidence>
<evidence type="ECO:0000256" key="8">
    <source>
        <dbReference type="PIRSR" id="PIRSR001467-1"/>
    </source>
</evidence>